<evidence type="ECO:0000313" key="2">
    <source>
        <dbReference type="Proteomes" id="UP000270094"/>
    </source>
</evidence>
<dbReference type="OrthoDB" id="26525at2759"/>
<proteinExistence type="predicted"/>
<dbReference type="SUPFAM" id="SSF47473">
    <property type="entry name" value="EF-hand"/>
    <property type="match status" value="1"/>
</dbReference>
<accession>A0A3P7L1G6</accession>
<keyword evidence="2" id="KW-1185">Reference proteome</keyword>
<protein>
    <recommendedName>
        <fullName evidence="3">EF-hand domain-containing protein</fullName>
    </recommendedName>
</protein>
<dbReference type="EMBL" id="UYYB01028917">
    <property type="protein sequence ID" value="VDM73098.1"/>
    <property type="molecule type" value="Genomic_DNA"/>
</dbReference>
<dbReference type="Gene3D" id="1.10.238.10">
    <property type="entry name" value="EF-hand"/>
    <property type="match status" value="1"/>
</dbReference>
<reference evidence="1 2" key="1">
    <citation type="submission" date="2018-11" db="EMBL/GenBank/DDBJ databases">
        <authorList>
            <consortium name="Pathogen Informatics"/>
        </authorList>
    </citation>
    <scope>NUCLEOTIDE SEQUENCE [LARGE SCALE GENOMIC DNA]</scope>
</reference>
<evidence type="ECO:0000313" key="1">
    <source>
        <dbReference type="EMBL" id="VDM73098.1"/>
    </source>
</evidence>
<gene>
    <name evidence="1" type="ORF">SVUK_LOCUS8096</name>
</gene>
<sequence>MNLNRAELERIFLAGDVDRNSELDGDECIPMRATLRKTLQEMGDLLHKKYDSNNDGKLSGDEAVFLARNEFGLSDSDATKEFTLSDQNVDHWIAPGAEMSELMLNLRARQVIGGGTALSVGK</sequence>
<evidence type="ECO:0008006" key="3">
    <source>
        <dbReference type="Google" id="ProtNLM"/>
    </source>
</evidence>
<dbReference type="AlphaFoldDB" id="A0A3P7L1G6"/>
<organism evidence="1 2">
    <name type="scientific">Strongylus vulgaris</name>
    <name type="common">Blood worm</name>
    <dbReference type="NCBI Taxonomy" id="40348"/>
    <lineage>
        <taxon>Eukaryota</taxon>
        <taxon>Metazoa</taxon>
        <taxon>Ecdysozoa</taxon>
        <taxon>Nematoda</taxon>
        <taxon>Chromadorea</taxon>
        <taxon>Rhabditida</taxon>
        <taxon>Rhabditina</taxon>
        <taxon>Rhabditomorpha</taxon>
        <taxon>Strongyloidea</taxon>
        <taxon>Strongylidae</taxon>
        <taxon>Strongylus</taxon>
    </lineage>
</organism>
<dbReference type="Proteomes" id="UP000270094">
    <property type="component" value="Unassembled WGS sequence"/>
</dbReference>
<dbReference type="InterPro" id="IPR011992">
    <property type="entry name" value="EF-hand-dom_pair"/>
</dbReference>
<name>A0A3P7L1G6_STRVU</name>